<dbReference type="PANTHER" id="PTHR30582">
    <property type="entry name" value="L,D-TRANSPEPTIDASE"/>
    <property type="match status" value="1"/>
</dbReference>
<keyword evidence="5 6" id="KW-0961">Cell wall biogenesis/degradation</keyword>
<dbReference type="InterPro" id="IPR036366">
    <property type="entry name" value="PGBDSf"/>
</dbReference>
<dbReference type="Proteomes" id="UP000656077">
    <property type="component" value="Unassembled WGS sequence"/>
</dbReference>
<keyword evidence="4 6" id="KW-0573">Peptidoglycan synthesis</keyword>
<evidence type="ECO:0000256" key="6">
    <source>
        <dbReference type="PROSITE-ProRule" id="PRU01373"/>
    </source>
</evidence>
<feature type="signal peptide" evidence="7">
    <location>
        <begin position="1"/>
        <end position="25"/>
    </location>
</feature>
<evidence type="ECO:0000256" key="7">
    <source>
        <dbReference type="SAM" id="SignalP"/>
    </source>
</evidence>
<dbReference type="InterPro" id="IPR050979">
    <property type="entry name" value="LD-transpeptidase"/>
</dbReference>
<dbReference type="AlphaFoldDB" id="A0A964RIJ4"/>
<evidence type="ECO:0000256" key="3">
    <source>
        <dbReference type="ARBA" id="ARBA00022960"/>
    </source>
</evidence>
<keyword evidence="3 6" id="KW-0133">Cell shape</keyword>
<evidence type="ECO:0000256" key="2">
    <source>
        <dbReference type="ARBA" id="ARBA00022679"/>
    </source>
</evidence>
<comment type="caution">
    <text evidence="9">The sequence shown here is derived from an EMBL/GenBank/DDBJ whole genome shotgun (WGS) entry which is preliminary data.</text>
</comment>
<dbReference type="GO" id="GO:0005576">
    <property type="term" value="C:extracellular region"/>
    <property type="evidence" value="ECO:0007669"/>
    <property type="project" value="TreeGrafter"/>
</dbReference>
<dbReference type="Pfam" id="PF01471">
    <property type="entry name" value="PG_binding_1"/>
    <property type="match status" value="1"/>
</dbReference>
<name>A0A964RIJ4_9CLOT</name>
<dbReference type="GO" id="GO:0018104">
    <property type="term" value="P:peptidoglycan-protein cross-linking"/>
    <property type="evidence" value="ECO:0007669"/>
    <property type="project" value="TreeGrafter"/>
</dbReference>
<sequence length="279" mass="30945">MKKTILSLAVAEIIIGCSIKTNAHAATINTTSNTIKNSTTILALQNSGKVLSLGSQGDVVKSIQRLLNTVEGNNIQEDGIYGTETYNAIIKYQSKNGLKQDGIVGKETAVKLLNIDVKSKSNTIKSQIKNEEQTEKSINVNEMIKSQLNSKEINSDTNYFIAVSKSKREVYIYHKELDSWVNIKVFPCSIGSPENPTIEGNFYSGLKGKELRINEIHVKYFTQINGNYLFHSVPYNEIGEVIDDCLGEEVSHGCVRLSIEDAKYIHDMIPAQTGIKIIK</sequence>
<dbReference type="EMBL" id="WSRQ01000001">
    <property type="protein sequence ID" value="MVX62171.1"/>
    <property type="molecule type" value="Genomic_DNA"/>
</dbReference>
<dbReference type="GO" id="GO:0008360">
    <property type="term" value="P:regulation of cell shape"/>
    <property type="evidence" value="ECO:0007669"/>
    <property type="project" value="UniProtKB-UniRule"/>
</dbReference>
<evidence type="ECO:0000313" key="9">
    <source>
        <dbReference type="EMBL" id="MVX62171.1"/>
    </source>
</evidence>
<reference evidence="9" key="1">
    <citation type="submission" date="2019-12" db="EMBL/GenBank/DDBJ databases">
        <title>Microbes associate with the intestines of laboratory mice.</title>
        <authorList>
            <person name="Navarre W."/>
            <person name="Wong E."/>
        </authorList>
    </citation>
    <scope>NUCLEOTIDE SEQUENCE</scope>
    <source>
        <strain evidence="9">NM79_F5</strain>
    </source>
</reference>
<keyword evidence="7" id="KW-0732">Signal</keyword>
<dbReference type="Gene3D" id="2.40.440.10">
    <property type="entry name" value="L,D-transpeptidase catalytic domain-like"/>
    <property type="match status" value="1"/>
</dbReference>
<feature type="chain" id="PRO_5037214416" evidence="7">
    <location>
        <begin position="26"/>
        <end position="279"/>
    </location>
</feature>
<proteinExistence type="predicted"/>
<keyword evidence="2" id="KW-0808">Transferase</keyword>
<dbReference type="InterPro" id="IPR005490">
    <property type="entry name" value="LD_TPept_cat_dom"/>
</dbReference>
<dbReference type="GO" id="GO:0071555">
    <property type="term" value="P:cell wall organization"/>
    <property type="evidence" value="ECO:0007669"/>
    <property type="project" value="UniProtKB-UniRule"/>
</dbReference>
<accession>A0A964RIJ4</accession>
<evidence type="ECO:0000256" key="1">
    <source>
        <dbReference type="ARBA" id="ARBA00004752"/>
    </source>
</evidence>
<dbReference type="SUPFAM" id="SSF47090">
    <property type="entry name" value="PGBD-like"/>
    <property type="match status" value="1"/>
</dbReference>
<dbReference type="GO" id="GO:0071972">
    <property type="term" value="F:peptidoglycan L,D-transpeptidase activity"/>
    <property type="evidence" value="ECO:0007669"/>
    <property type="project" value="TreeGrafter"/>
</dbReference>
<dbReference type="GO" id="GO:0016740">
    <property type="term" value="F:transferase activity"/>
    <property type="evidence" value="ECO:0007669"/>
    <property type="project" value="UniProtKB-KW"/>
</dbReference>
<dbReference type="InterPro" id="IPR036365">
    <property type="entry name" value="PGBD-like_sf"/>
</dbReference>
<feature type="active site" description="Proton donor/acceptor" evidence="6">
    <location>
        <position position="231"/>
    </location>
</feature>
<dbReference type="InterPro" id="IPR038063">
    <property type="entry name" value="Transpep_catalytic_dom"/>
</dbReference>
<dbReference type="PANTHER" id="PTHR30582:SF2">
    <property type="entry name" value="L,D-TRANSPEPTIDASE YCIB-RELATED"/>
    <property type="match status" value="1"/>
</dbReference>
<dbReference type="PROSITE" id="PS52029">
    <property type="entry name" value="LD_TPASE"/>
    <property type="match status" value="1"/>
</dbReference>
<dbReference type="SUPFAM" id="SSF141523">
    <property type="entry name" value="L,D-transpeptidase catalytic domain-like"/>
    <property type="match status" value="1"/>
</dbReference>
<dbReference type="CDD" id="cd16913">
    <property type="entry name" value="YkuD_like"/>
    <property type="match status" value="1"/>
</dbReference>
<dbReference type="Gene3D" id="1.10.101.10">
    <property type="entry name" value="PGBD-like superfamily/PGBD"/>
    <property type="match status" value="1"/>
</dbReference>
<evidence type="ECO:0000256" key="4">
    <source>
        <dbReference type="ARBA" id="ARBA00022984"/>
    </source>
</evidence>
<comment type="pathway">
    <text evidence="1 6">Cell wall biogenesis; peptidoglycan biosynthesis.</text>
</comment>
<dbReference type="Pfam" id="PF03734">
    <property type="entry name" value="YkuD"/>
    <property type="match status" value="1"/>
</dbReference>
<evidence type="ECO:0000256" key="5">
    <source>
        <dbReference type="ARBA" id="ARBA00023316"/>
    </source>
</evidence>
<gene>
    <name evidence="9" type="ORF">GKZ28_00460</name>
</gene>
<feature type="domain" description="L,D-TPase catalytic" evidence="8">
    <location>
        <begin position="159"/>
        <end position="278"/>
    </location>
</feature>
<dbReference type="InterPro" id="IPR002477">
    <property type="entry name" value="Peptidoglycan-bd-like"/>
</dbReference>
<protein>
    <submittedName>
        <fullName evidence="9">L,D-transpeptidase family protein</fullName>
    </submittedName>
</protein>
<dbReference type="RefSeq" id="WP_160357634.1">
    <property type="nucleotide sequence ID" value="NZ_WSRQ01000001.1"/>
</dbReference>
<evidence type="ECO:0000259" key="8">
    <source>
        <dbReference type="PROSITE" id="PS52029"/>
    </source>
</evidence>
<evidence type="ECO:0000313" key="10">
    <source>
        <dbReference type="Proteomes" id="UP000656077"/>
    </source>
</evidence>
<organism evidence="9 10">
    <name type="scientific">Clostridium chromiireducens</name>
    <dbReference type="NCBI Taxonomy" id="225345"/>
    <lineage>
        <taxon>Bacteria</taxon>
        <taxon>Bacillati</taxon>
        <taxon>Bacillota</taxon>
        <taxon>Clostridia</taxon>
        <taxon>Eubacteriales</taxon>
        <taxon>Clostridiaceae</taxon>
        <taxon>Clostridium</taxon>
    </lineage>
</organism>
<feature type="active site" description="Nucleophile" evidence="6">
    <location>
        <position position="254"/>
    </location>
</feature>